<dbReference type="AlphaFoldDB" id="A0A4Z1K132"/>
<dbReference type="EMBL" id="PQXM01000041">
    <property type="protein sequence ID" value="TGO79194.1"/>
    <property type="molecule type" value="Genomic_DNA"/>
</dbReference>
<organism evidence="1 2">
    <name type="scientific">Botrytis elliptica</name>
    <dbReference type="NCBI Taxonomy" id="278938"/>
    <lineage>
        <taxon>Eukaryota</taxon>
        <taxon>Fungi</taxon>
        <taxon>Dikarya</taxon>
        <taxon>Ascomycota</taxon>
        <taxon>Pezizomycotina</taxon>
        <taxon>Leotiomycetes</taxon>
        <taxon>Helotiales</taxon>
        <taxon>Sclerotiniaceae</taxon>
        <taxon>Botrytis</taxon>
    </lineage>
</organism>
<comment type="caution">
    <text evidence="1">The sequence shown here is derived from an EMBL/GenBank/DDBJ whole genome shotgun (WGS) entry which is preliminary data.</text>
</comment>
<dbReference type="Proteomes" id="UP000297229">
    <property type="component" value="Unassembled WGS sequence"/>
</dbReference>
<evidence type="ECO:0000313" key="2">
    <source>
        <dbReference type="Proteomes" id="UP000297229"/>
    </source>
</evidence>
<proteinExistence type="predicted"/>
<keyword evidence="2" id="KW-1185">Reference proteome</keyword>
<sequence>MLWDTAMSASAMVAILLIDAVRENGAAPLLFTQEYQGSFASFQAIEHGHLRFTRRSSYDETGMIHEGRLAG</sequence>
<protein>
    <submittedName>
        <fullName evidence="1">Uncharacterized protein</fullName>
    </submittedName>
</protein>
<reference evidence="1 2" key="1">
    <citation type="submission" date="2017-12" db="EMBL/GenBank/DDBJ databases">
        <title>Comparative genomics of Botrytis spp.</title>
        <authorList>
            <person name="Valero-Jimenez C.A."/>
            <person name="Tapia P."/>
            <person name="Veloso J."/>
            <person name="Silva-Moreno E."/>
            <person name="Staats M."/>
            <person name="Valdes J.H."/>
            <person name="Van Kan J.A.L."/>
        </authorList>
    </citation>
    <scope>NUCLEOTIDE SEQUENCE [LARGE SCALE GENOMIC DNA]</scope>
    <source>
        <strain evidence="1 2">Be9601</strain>
    </source>
</reference>
<name>A0A4Z1K132_9HELO</name>
<evidence type="ECO:0000313" key="1">
    <source>
        <dbReference type="EMBL" id="TGO79194.1"/>
    </source>
</evidence>
<gene>
    <name evidence="1" type="ORF">BELL_0041g00100</name>
</gene>
<accession>A0A4Z1K132</accession>